<protein>
    <submittedName>
        <fullName evidence="1">Uncharacterized protein</fullName>
    </submittedName>
</protein>
<name>A0AB36PVU5_BRUML</name>
<reference evidence="1 2" key="1">
    <citation type="submission" date="2017-05" db="EMBL/GenBank/DDBJ databases">
        <title>The genome sequence of the facultative intracellular pathogen Brucella melitensis KIV-L.</title>
        <authorList>
            <person name="Pisarenko S."/>
            <person name="Kovalev D."/>
            <person name="Khachaturova A."/>
            <person name="Kulichenko A."/>
        </authorList>
    </citation>
    <scope>NUCLEOTIDE SEQUENCE [LARGE SCALE GENOMIC DNA]</scope>
    <source>
        <strain evidence="1 2">KIV-L</strain>
    </source>
</reference>
<evidence type="ECO:0000313" key="2">
    <source>
        <dbReference type="Proteomes" id="UP000216335"/>
    </source>
</evidence>
<comment type="caution">
    <text evidence="1">The sequence shown here is derived from an EMBL/GenBank/DDBJ whole genome shotgun (WGS) entry which is preliminary data.</text>
</comment>
<sequence length="95" mass="11138">MFLTPWHGYGCLVQHGVASIFRFGWRNIPYRFQKVPVFELVAPLIMANSTVLKLRQGAMSMDDFPSRTNQMQRNAIYLRARFDLIESDRRSNPLF</sequence>
<accession>A0AB36PVU5</accession>
<dbReference type="Proteomes" id="UP000216335">
    <property type="component" value="Unassembled WGS sequence"/>
</dbReference>
<dbReference type="AlphaFoldDB" id="A0AB36PVU5"/>
<dbReference type="EMBL" id="NGJQ01000005">
    <property type="protein sequence ID" value="OZV62485.1"/>
    <property type="molecule type" value="Genomic_DNA"/>
</dbReference>
<organism evidence="1 2">
    <name type="scientific">Brucella melitensis</name>
    <dbReference type="NCBI Taxonomy" id="29459"/>
    <lineage>
        <taxon>Bacteria</taxon>
        <taxon>Pseudomonadati</taxon>
        <taxon>Pseudomonadota</taxon>
        <taxon>Alphaproteobacteria</taxon>
        <taxon>Hyphomicrobiales</taxon>
        <taxon>Brucellaceae</taxon>
        <taxon>Brucella/Ochrobactrum group</taxon>
        <taxon>Brucella</taxon>
    </lineage>
</organism>
<evidence type="ECO:0000313" key="1">
    <source>
        <dbReference type="EMBL" id="OZV62485.1"/>
    </source>
</evidence>
<proteinExistence type="predicted"/>
<gene>
    <name evidence="1" type="ORF">BI318_06740</name>
</gene>